<keyword evidence="2" id="KW-1185">Reference proteome</keyword>
<protein>
    <recommendedName>
        <fullName evidence="3">Motility protein</fullName>
    </recommendedName>
</protein>
<name>A0A511X2F1_9BACI</name>
<sequence length="55" mass="6120">MSILMSQQQVKSDMAIQLMSKTMEMAEMSSESMTDMLETAVVPHPDLGQMIDIKA</sequence>
<dbReference type="AlphaFoldDB" id="A0A511X2F1"/>
<accession>A0A511X2F1</accession>
<reference evidence="1 2" key="1">
    <citation type="submission" date="2019-07" db="EMBL/GenBank/DDBJ databases">
        <title>Whole genome shotgun sequence of Halolactibacillus alkaliphilus NBRC 103919.</title>
        <authorList>
            <person name="Hosoyama A."/>
            <person name="Uohara A."/>
            <person name="Ohji S."/>
            <person name="Ichikawa N."/>
        </authorList>
    </citation>
    <scope>NUCLEOTIDE SEQUENCE [LARGE SCALE GENOMIC DNA]</scope>
    <source>
        <strain evidence="1 2">NBRC 103919</strain>
    </source>
</reference>
<comment type="caution">
    <text evidence="1">The sequence shown here is derived from an EMBL/GenBank/DDBJ whole genome shotgun (WGS) entry which is preliminary data.</text>
</comment>
<evidence type="ECO:0008006" key="3">
    <source>
        <dbReference type="Google" id="ProtNLM"/>
    </source>
</evidence>
<evidence type="ECO:0000313" key="2">
    <source>
        <dbReference type="Proteomes" id="UP000321400"/>
    </source>
</evidence>
<dbReference type="Proteomes" id="UP000321400">
    <property type="component" value="Unassembled WGS sequence"/>
</dbReference>
<proteinExistence type="predicted"/>
<dbReference type="InterPro" id="IPR025906">
    <property type="entry name" value="YjfB_motility"/>
</dbReference>
<dbReference type="EMBL" id="BJYE01000018">
    <property type="protein sequence ID" value="GEN57114.1"/>
    <property type="molecule type" value="Genomic_DNA"/>
</dbReference>
<dbReference type="Pfam" id="PF14070">
    <property type="entry name" value="YjfB_motility"/>
    <property type="match status" value="1"/>
</dbReference>
<dbReference type="RefSeq" id="WP_089802094.1">
    <property type="nucleotide sequence ID" value="NZ_BJYE01000018.1"/>
</dbReference>
<gene>
    <name evidence="1" type="ORF">HAL01_15780</name>
</gene>
<organism evidence="1 2">
    <name type="scientific">Halolactibacillus alkaliphilus</name>
    <dbReference type="NCBI Taxonomy" id="442899"/>
    <lineage>
        <taxon>Bacteria</taxon>
        <taxon>Bacillati</taxon>
        <taxon>Bacillota</taxon>
        <taxon>Bacilli</taxon>
        <taxon>Bacillales</taxon>
        <taxon>Bacillaceae</taxon>
        <taxon>Halolactibacillus</taxon>
    </lineage>
</organism>
<evidence type="ECO:0000313" key="1">
    <source>
        <dbReference type="EMBL" id="GEN57114.1"/>
    </source>
</evidence>